<dbReference type="InterPro" id="IPR036220">
    <property type="entry name" value="UDP-Glc/GDP-Man_DH_C_sf"/>
</dbReference>
<keyword evidence="5 8" id="KW-0520">NAD</keyword>
<dbReference type="Pfam" id="PF03720">
    <property type="entry name" value="UDPG_MGDP_dh_C"/>
    <property type="match status" value="1"/>
</dbReference>
<feature type="binding site" evidence="10">
    <location>
        <begin position="155"/>
        <end position="158"/>
    </location>
    <ligand>
        <name>substrate</name>
    </ligand>
</feature>
<dbReference type="EMBL" id="NVUU01000100">
    <property type="protein sequence ID" value="PCI92498.1"/>
    <property type="molecule type" value="Genomic_DNA"/>
</dbReference>
<feature type="binding site" evidence="11">
    <location>
        <position position="35"/>
    </location>
    <ligand>
        <name>NAD(+)</name>
        <dbReference type="ChEBI" id="CHEBI:57540"/>
    </ligand>
</feature>
<feature type="binding site" evidence="11">
    <location>
        <position position="121"/>
    </location>
    <ligand>
        <name>NAD(+)</name>
        <dbReference type="ChEBI" id="CHEBI:57540"/>
    </ligand>
</feature>
<comment type="similarity">
    <text evidence="2 8">Belongs to the UDP-glucose/GDP-mannose dehydrogenase family.</text>
</comment>
<feature type="binding site" evidence="11">
    <location>
        <position position="158"/>
    </location>
    <ligand>
        <name>NAD(+)</name>
        <dbReference type="ChEBI" id="CHEBI:57540"/>
    </ligand>
</feature>
<dbReference type="GO" id="GO:0006065">
    <property type="term" value="P:UDP-glucuronate biosynthetic process"/>
    <property type="evidence" value="ECO:0007669"/>
    <property type="project" value="UniProtKB-UniPathway"/>
</dbReference>
<comment type="caution">
    <text evidence="13">The sequence shown here is derived from an EMBL/GenBank/DDBJ whole genome shotgun (WGS) entry which is preliminary data.</text>
</comment>
<sequence length="446" mass="49060">MDILVIGTGYVGLVTGVCFAEVGHNVVCLDIDEEKIEKLNQGIVSIYEPGLQKLTKKNLNSGNLTFTTDYKKATEQTEVAFICVPTPSQDDGSANLEYLNKALDSFAEALDGYKLIIIKSTVPPGTSKHVETHLQNKLNSIGKGYEFDVVSNPEFLREGCAIHDCMNPDRIIVGCEKASIKTVIHNLYRPFGIKDDNILFMDHCSSEMTKYAANAMLATRISFMNELSGLCEKLGANIESIRKGIGSDSRIGSQFLYAGAGFGGSCFPKDIRALRAKAKHSNYKTPMLDAVEATNENQKKLIAKKIHSYFEKNGGVKGKTIAVWGISFKPNTDDIREAPSLDLIHELEAQGAVLRVYDPAAMDNAKSHLGSLRSITFCQDEYHAAEGADAIALITEWNHFKVTNLDEILSKMKGNALFDGRNQFCTNEMSKKGFNYFAIGIPKITI</sequence>
<evidence type="ECO:0000256" key="2">
    <source>
        <dbReference type="ARBA" id="ARBA00006601"/>
    </source>
</evidence>
<dbReference type="InterPro" id="IPR036291">
    <property type="entry name" value="NAD(P)-bd_dom_sf"/>
</dbReference>
<dbReference type="AlphaFoldDB" id="A0A2A4YCC5"/>
<evidence type="ECO:0000313" key="14">
    <source>
        <dbReference type="Proteomes" id="UP000217838"/>
    </source>
</evidence>
<organism evidence="13 14">
    <name type="scientific">Aerophobetes bacterium</name>
    <dbReference type="NCBI Taxonomy" id="2030807"/>
    <lineage>
        <taxon>Bacteria</taxon>
        <taxon>Candidatus Aerophobota</taxon>
    </lineage>
</organism>
<dbReference type="PANTHER" id="PTHR43750:SF3">
    <property type="entry name" value="UDP-GLUCOSE 6-DEHYDROGENASE TUAD"/>
    <property type="match status" value="1"/>
</dbReference>
<dbReference type="FunFam" id="1.20.5.100:FF:000001">
    <property type="entry name" value="UDP-glucose 6-dehydrogenase"/>
    <property type="match status" value="1"/>
</dbReference>
<dbReference type="InterPro" id="IPR017476">
    <property type="entry name" value="UDP-Glc/GDP-Man"/>
</dbReference>
<dbReference type="UniPathway" id="UPA00038">
    <property type="reaction ID" value="UER00491"/>
</dbReference>
<dbReference type="GO" id="GO:0000271">
    <property type="term" value="P:polysaccharide biosynthetic process"/>
    <property type="evidence" value="ECO:0007669"/>
    <property type="project" value="InterPro"/>
</dbReference>
<name>A0A2A4YCC5_UNCAE</name>
<dbReference type="NCBIfam" id="TIGR03026">
    <property type="entry name" value="NDP-sugDHase"/>
    <property type="match status" value="1"/>
</dbReference>
<protein>
    <recommendedName>
        <fullName evidence="3 8">UDP-glucose 6-dehydrogenase</fullName>
        <ecNumber evidence="3 8">1.1.1.22</ecNumber>
    </recommendedName>
</protein>
<feature type="binding site" evidence="10">
    <location>
        <position position="263"/>
    </location>
    <ligand>
        <name>substrate</name>
    </ligand>
</feature>
<dbReference type="InterPro" id="IPR014026">
    <property type="entry name" value="UDP-Glc/GDP-Man_DH_dimer"/>
</dbReference>
<feature type="binding site" evidence="11">
    <location>
        <position position="86"/>
    </location>
    <ligand>
        <name>NAD(+)</name>
        <dbReference type="ChEBI" id="CHEBI:57540"/>
    </ligand>
</feature>
<dbReference type="SUPFAM" id="SSF51735">
    <property type="entry name" value="NAD(P)-binding Rossmann-fold domains"/>
    <property type="match status" value="1"/>
</dbReference>
<evidence type="ECO:0000256" key="5">
    <source>
        <dbReference type="ARBA" id="ARBA00023027"/>
    </source>
</evidence>
<feature type="binding site" evidence="10">
    <location>
        <position position="329"/>
    </location>
    <ligand>
        <name>substrate</name>
    </ligand>
</feature>
<dbReference type="InterPro" id="IPR014027">
    <property type="entry name" value="UDP-Glc/GDP-Man_DH_C"/>
</dbReference>
<comment type="pathway">
    <text evidence="1">Nucleotide-sugar biosynthesis; UDP-alpha-D-glucuronate biosynthesis; UDP-alpha-D-glucuronate from UDP-alpha-D-glucose: step 1/1.</text>
</comment>
<dbReference type="PIRSF" id="PIRSF000124">
    <property type="entry name" value="UDPglc_GDPman_dh"/>
    <property type="match status" value="1"/>
</dbReference>
<dbReference type="InterPro" id="IPR008927">
    <property type="entry name" value="6-PGluconate_DH-like_C_sf"/>
</dbReference>
<feature type="domain" description="UDP-glucose/GDP-mannose dehydrogenase C-terminal" evidence="12">
    <location>
        <begin position="322"/>
        <end position="426"/>
    </location>
</feature>
<feature type="active site" description="Nucleophile" evidence="9">
    <location>
        <position position="266"/>
    </location>
</feature>
<dbReference type="PANTHER" id="PTHR43750">
    <property type="entry name" value="UDP-GLUCOSE 6-DEHYDROGENASE TUAD"/>
    <property type="match status" value="1"/>
</dbReference>
<dbReference type="SUPFAM" id="SSF52413">
    <property type="entry name" value="UDP-glucose/GDP-mannose dehydrogenase C-terminal domain"/>
    <property type="match status" value="1"/>
</dbReference>
<evidence type="ECO:0000256" key="8">
    <source>
        <dbReference type="PIRNR" id="PIRNR000124"/>
    </source>
</evidence>
<dbReference type="Proteomes" id="UP000217838">
    <property type="component" value="Unassembled WGS sequence"/>
</dbReference>
<gene>
    <name evidence="13" type="ORF">COB11_07240</name>
</gene>
<reference evidence="14" key="1">
    <citation type="submission" date="2017-08" db="EMBL/GenBank/DDBJ databases">
        <title>A dynamic microbial community with high functional redundancy inhabits the cold, oxic subseafloor aquifer.</title>
        <authorList>
            <person name="Tully B.J."/>
            <person name="Wheat C.G."/>
            <person name="Glazer B.T."/>
            <person name="Huber J.A."/>
        </authorList>
    </citation>
    <scope>NUCLEOTIDE SEQUENCE [LARGE SCALE GENOMIC DNA]</scope>
</reference>
<evidence type="ECO:0000256" key="7">
    <source>
        <dbReference type="ARBA" id="ARBA00053241"/>
    </source>
</evidence>
<feature type="binding site" evidence="10">
    <location>
        <position position="210"/>
    </location>
    <ligand>
        <name>substrate</name>
    </ligand>
</feature>
<keyword evidence="4 8" id="KW-0560">Oxidoreductase</keyword>
<evidence type="ECO:0000259" key="12">
    <source>
        <dbReference type="SMART" id="SM00984"/>
    </source>
</evidence>
<dbReference type="GO" id="GO:0003979">
    <property type="term" value="F:UDP-glucose 6-dehydrogenase activity"/>
    <property type="evidence" value="ECO:0007669"/>
    <property type="project" value="UniProtKB-EC"/>
</dbReference>
<dbReference type="SUPFAM" id="SSF48179">
    <property type="entry name" value="6-phosphogluconate dehydrogenase C-terminal domain-like"/>
    <property type="match status" value="1"/>
</dbReference>
<accession>A0A2A4YCC5</accession>
<dbReference type="Pfam" id="PF00984">
    <property type="entry name" value="UDPG_MGDP_dh"/>
    <property type="match status" value="1"/>
</dbReference>
<evidence type="ECO:0000256" key="1">
    <source>
        <dbReference type="ARBA" id="ARBA00004701"/>
    </source>
</evidence>
<evidence type="ECO:0000256" key="6">
    <source>
        <dbReference type="ARBA" id="ARBA00047473"/>
    </source>
</evidence>
<comment type="catalytic activity">
    <reaction evidence="6 8">
        <text>UDP-alpha-D-glucose + 2 NAD(+) + H2O = UDP-alpha-D-glucuronate + 2 NADH + 3 H(+)</text>
        <dbReference type="Rhea" id="RHEA:23596"/>
        <dbReference type="ChEBI" id="CHEBI:15377"/>
        <dbReference type="ChEBI" id="CHEBI:15378"/>
        <dbReference type="ChEBI" id="CHEBI:57540"/>
        <dbReference type="ChEBI" id="CHEBI:57945"/>
        <dbReference type="ChEBI" id="CHEBI:58052"/>
        <dbReference type="ChEBI" id="CHEBI:58885"/>
        <dbReference type="EC" id="1.1.1.22"/>
    </reaction>
</comment>
<dbReference type="Gene3D" id="3.40.50.720">
    <property type="entry name" value="NAD(P)-binding Rossmann-like Domain"/>
    <property type="match status" value="2"/>
</dbReference>
<dbReference type="GO" id="GO:0051287">
    <property type="term" value="F:NAD binding"/>
    <property type="evidence" value="ECO:0007669"/>
    <property type="project" value="InterPro"/>
</dbReference>
<evidence type="ECO:0000256" key="10">
    <source>
        <dbReference type="PIRSR" id="PIRSR500134-2"/>
    </source>
</evidence>
<dbReference type="SMART" id="SM00984">
    <property type="entry name" value="UDPG_MGDP_dh_C"/>
    <property type="match status" value="1"/>
</dbReference>
<feature type="binding site" evidence="10">
    <location>
        <begin position="255"/>
        <end position="259"/>
    </location>
    <ligand>
        <name>substrate</name>
    </ligand>
</feature>
<dbReference type="Pfam" id="PF03721">
    <property type="entry name" value="UDPG_MGDP_dh_N"/>
    <property type="match status" value="1"/>
</dbReference>
<feature type="binding site" evidence="11">
    <location>
        <position position="269"/>
    </location>
    <ligand>
        <name>NAD(+)</name>
        <dbReference type="ChEBI" id="CHEBI:57540"/>
    </ligand>
</feature>
<dbReference type="InterPro" id="IPR001732">
    <property type="entry name" value="UDP-Glc/GDP-Man_DH_N"/>
</dbReference>
<proteinExistence type="inferred from homology"/>
<evidence type="ECO:0000256" key="11">
    <source>
        <dbReference type="PIRSR" id="PIRSR500134-3"/>
    </source>
</evidence>
<dbReference type="InterPro" id="IPR028357">
    <property type="entry name" value="UDPglc_DH_bac"/>
</dbReference>
<evidence type="ECO:0000256" key="3">
    <source>
        <dbReference type="ARBA" id="ARBA00012954"/>
    </source>
</evidence>
<evidence type="ECO:0000256" key="4">
    <source>
        <dbReference type="ARBA" id="ARBA00023002"/>
    </source>
</evidence>
<evidence type="ECO:0000256" key="9">
    <source>
        <dbReference type="PIRSR" id="PIRSR500134-1"/>
    </source>
</evidence>
<comment type="function">
    <text evidence="7">Catalyzes the conversion of UDP-glucose into UDP-glucuronate, one of the precursors of teichuronic acid.</text>
</comment>
<evidence type="ECO:0000313" key="13">
    <source>
        <dbReference type="EMBL" id="PCI92498.1"/>
    </source>
</evidence>
<dbReference type="PIRSF" id="PIRSF500134">
    <property type="entry name" value="UDPglc_DH_bac"/>
    <property type="match status" value="1"/>
</dbReference>
<feature type="binding site" evidence="11">
    <location>
        <position position="30"/>
    </location>
    <ligand>
        <name>NAD(+)</name>
        <dbReference type="ChEBI" id="CHEBI:57540"/>
    </ligand>
</feature>
<feature type="binding site" evidence="11">
    <location>
        <position position="336"/>
    </location>
    <ligand>
        <name>NAD(+)</name>
        <dbReference type="ChEBI" id="CHEBI:57540"/>
    </ligand>
</feature>
<dbReference type="EC" id="1.1.1.22" evidence="3 8"/>
<dbReference type="Gene3D" id="1.20.5.100">
    <property type="entry name" value="Cytochrome c1, transmembrane anchor, C-terminal"/>
    <property type="match status" value="1"/>
</dbReference>